<evidence type="ECO:0000256" key="4">
    <source>
        <dbReference type="ARBA" id="ARBA00023180"/>
    </source>
</evidence>
<dbReference type="SUPFAM" id="SSF48726">
    <property type="entry name" value="Immunoglobulin"/>
    <property type="match status" value="1"/>
</dbReference>
<keyword evidence="3 6" id="KW-0472">Membrane</keyword>
<name>A0A7K5BS38_MOTAL</name>
<feature type="non-terminal residue" evidence="8">
    <location>
        <position position="1"/>
    </location>
</feature>
<organism evidence="8 9">
    <name type="scientific">Motacilla alba</name>
    <name type="common">White wagtail</name>
    <name type="synonym">Pied wagtail</name>
    <dbReference type="NCBI Taxonomy" id="45807"/>
    <lineage>
        <taxon>Eukaryota</taxon>
        <taxon>Metazoa</taxon>
        <taxon>Chordata</taxon>
        <taxon>Craniata</taxon>
        <taxon>Vertebrata</taxon>
        <taxon>Euteleostomi</taxon>
        <taxon>Archelosauria</taxon>
        <taxon>Archosauria</taxon>
        <taxon>Dinosauria</taxon>
        <taxon>Saurischia</taxon>
        <taxon>Theropoda</taxon>
        <taxon>Coelurosauria</taxon>
        <taxon>Aves</taxon>
        <taxon>Neognathae</taxon>
        <taxon>Neoaves</taxon>
        <taxon>Telluraves</taxon>
        <taxon>Australaves</taxon>
        <taxon>Passeriformes</taxon>
        <taxon>Passeroidea</taxon>
        <taxon>Motacillidae</taxon>
        <taxon>Motacilla</taxon>
    </lineage>
</organism>
<feature type="domain" description="Ig-like" evidence="7">
    <location>
        <begin position="105"/>
        <end position="182"/>
    </location>
</feature>
<dbReference type="GO" id="GO:0016020">
    <property type="term" value="C:membrane"/>
    <property type="evidence" value="ECO:0007669"/>
    <property type="project" value="UniProtKB-SubCell"/>
</dbReference>
<comment type="subcellular location">
    <subcellularLocation>
        <location evidence="1">Membrane</location>
    </subcellularLocation>
</comment>
<dbReference type="PANTHER" id="PTHR12080:SF55">
    <property type="entry name" value="LYMPHOCYTE FUNCTION-ASSOCIATED ANTIGEN 3"/>
    <property type="match status" value="1"/>
</dbReference>
<evidence type="ECO:0000259" key="7">
    <source>
        <dbReference type="PROSITE" id="PS50835"/>
    </source>
</evidence>
<evidence type="ECO:0000256" key="1">
    <source>
        <dbReference type="ARBA" id="ARBA00004370"/>
    </source>
</evidence>
<dbReference type="EMBL" id="VXBE01002215">
    <property type="protein sequence ID" value="NWR98284.1"/>
    <property type="molecule type" value="Genomic_DNA"/>
</dbReference>
<dbReference type="InterPro" id="IPR007110">
    <property type="entry name" value="Ig-like_dom"/>
</dbReference>
<keyword evidence="6" id="KW-1133">Transmembrane helix</keyword>
<comment type="caution">
    <text evidence="8">The sequence shown here is derived from an EMBL/GenBank/DDBJ whole genome shotgun (WGS) entry which is preliminary data.</text>
</comment>
<feature type="non-terminal residue" evidence="8">
    <location>
        <position position="302"/>
    </location>
</feature>
<feature type="region of interest" description="Disordered" evidence="5">
    <location>
        <begin position="283"/>
        <end position="302"/>
    </location>
</feature>
<evidence type="ECO:0000313" key="9">
    <source>
        <dbReference type="Proteomes" id="UP000532252"/>
    </source>
</evidence>
<gene>
    <name evidence="8" type="primary">Cd84</name>
    <name evidence="8" type="ORF">MOTALB_R15605</name>
</gene>
<sequence>LSPASASDTTEVIGVLGGSVTFRTQNKDKNPALWSFGNEAIAGVNFEDPPQPIFFKDKFKTRFAISERGRALSISPLRMEDAGTYSVAINVKTSTFRLQVFRELPEPTVTCEAQNCSHGSCSSSLRCSAPGADLGNVSYTWSRRDRTWDGSSVVLLVNESAGDEPEPLTCTARNPVSSRSVTVPSPGVLCAGALSSSQLGVTGGIFLTAAILVALLSLLFLGILWKSKGWRKFHLSQSKPADTEATSDYATVYAEVGPSQQRVPDGAKAKPADGAPATTIYSLVKHPDQVSRETPGPGLEPL</sequence>
<accession>A0A7K5BS38</accession>
<dbReference type="InterPro" id="IPR015631">
    <property type="entry name" value="CD2/SLAM_rcpt"/>
</dbReference>
<keyword evidence="6" id="KW-0812">Transmembrane</keyword>
<dbReference type="Gene3D" id="2.60.40.10">
    <property type="entry name" value="Immunoglobulins"/>
    <property type="match status" value="2"/>
</dbReference>
<dbReference type="AlphaFoldDB" id="A0A7K5BS38"/>
<keyword evidence="4" id="KW-0325">Glycoprotein</keyword>
<dbReference type="Proteomes" id="UP000532252">
    <property type="component" value="Unassembled WGS sequence"/>
</dbReference>
<evidence type="ECO:0000256" key="5">
    <source>
        <dbReference type="SAM" id="MobiDB-lite"/>
    </source>
</evidence>
<dbReference type="InterPro" id="IPR013783">
    <property type="entry name" value="Ig-like_fold"/>
</dbReference>
<dbReference type="InterPro" id="IPR036179">
    <property type="entry name" value="Ig-like_dom_sf"/>
</dbReference>
<keyword evidence="9" id="KW-1185">Reference proteome</keyword>
<reference evidence="8 9" key="1">
    <citation type="submission" date="2019-09" db="EMBL/GenBank/DDBJ databases">
        <title>Bird 10,000 Genomes (B10K) Project - Family phase.</title>
        <authorList>
            <person name="Zhang G."/>
        </authorList>
    </citation>
    <scope>NUCLEOTIDE SEQUENCE [LARGE SCALE GENOMIC DNA]</scope>
    <source>
        <strain evidence="8">B10K-DU-001-75</strain>
        <tissue evidence="8">Muscle</tissue>
    </source>
</reference>
<dbReference type="PANTHER" id="PTHR12080">
    <property type="entry name" value="SIGNALING LYMPHOCYTIC ACTIVATION MOLECULE"/>
    <property type="match status" value="1"/>
</dbReference>
<evidence type="ECO:0000256" key="3">
    <source>
        <dbReference type="ARBA" id="ARBA00023136"/>
    </source>
</evidence>
<keyword evidence="2" id="KW-0732">Signal</keyword>
<evidence type="ECO:0000256" key="2">
    <source>
        <dbReference type="ARBA" id="ARBA00022729"/>
    </source>
</evidence>
<evidence type="ECO:0000256" key="6">
    <source>
        <dbReference type="SAM" id="Phobius"/>
    </source>
</evidence>
<proteinExistence type="predicted"/>
<dbReference type="PROSITE" id="PS50835">
    <property type="entry name" value="IG_LIKE"/>
    <property type="match status" value="1"/>
</dbReference>
<protein>
    <submittedName>
        <fullName evidence="8">SLAF5 protein</fullName>
    </submittedName>
</protein>
<evidence type="ECO:0000313" key="8">
    <source>
        <dbReference type="EMBL" id="NWR98284.1"/>
    </source>
</evidence>
<feature type="transmembrane region" description="Helical" evidence="6">
    <location>
        <begin position="204"/>
        <end position="225"/>
    </location>
</feature>